<dbReference type="AlphaFoldDB" id="A0A9W6P538"/>
<gene>
    <name evidence="2" type="ORF">Nans01_15780</name>
</gene>
<name>A0A9W6P538_9ACTN</name>
<proteinExistence type="predicted"/>
<dbReference type="EMBL" id="BSQG01000002">
    <property type="protein sequence ID" value="GLU47227.1"/>
    <property type="molecule type" value="Genomic_DNA"/>
</dbReference>
<sequence length="66" mass="7018">MLTGRGSTKRHSPCPLSFVELLPADTVQQDHGRLSRMTGFKGLAAIVGTMFGFIALLAIVATVFSP</sequence>
<keyword evidence="1" id="KW-0472">Membrane</keyword>
<organism evidence="2 3">
    <name type="scientific">Nocardiopsis ansamitocini</name>
    <dbReference type="NCBI Taxonomy" id="1670832"/>
    <lineage>
        <taxon>Bacteria</taxon>
        <taxon>Bacillati</taxon>
        <taxon>Actinomycetota</taxon>
        <taxon>Actinomycetes</taxon>
        <taxon>Streptosporangiales</taxon>
        <taxon>Nocardiopsidaceae</taxon>
        <taxon>Nocardiopsis</taxon>
    </lineage>
</organism>
<keyword evidence="1" id="KW-1133">Transmembrane helix</keyword>
<dbReference type="Proteomes" id="UP001165092">
    <property type="component" value="Unassembled WGS sequence"/>
</dbReference>
<reference evidence="2" key="1">
    <citation type="submission" date="2023-02" db="EMBL/GenBank/DDBJ databases">
        <title>Nocardiopsis ansamitocini NBRC 112285.</title>
        <authorList>
            <person name="Ichikawa N."/>
            <person name="Sato H."/>
            <person name="Tonouchi N."/>
        </authorList>
    </citation>
    <scope>NUCLEOTIDE SEQUENCE</scope>
    <source>
        <strain evidence="2">NBRC 112285</strain>
    </source>
</reference>
<evidence type="ECO:0000313" key="2">
    <source>
        <dbReference type="EMBL" id="GLU47227.1"/>
    </source>
</evidence>
<comment type="caution">
    <text evidence="2">The sequence shown here is derived from an EMBL/GenBank/DDBJ whole genome shotgun (WGS) entry which is preliminary data.</text>
</comment>
<feature type="transmembrane region" description="Helical" evidence="1">
    <location>
        <begin position="43"/>
        <end position="64"/>
    </location>
</feature>
<evidence type="ECO:0000313" key="3">
    <source>
        <dbReference type="Proteomes" id="UP001165092"/>
    </source>
</evidence>
<accession>A0A9W6P538</accession>
<protein>
    <submittedName>
        <fullName evidence="2">Uncharacterized protein</fullName>
    </submittedName>
</protein>
<evidence type="ECO:0000256" key="1">
    <source>
        <dbReference type="SAM" id="Phobius"/>
    </source>
</evidence>
<keyword evidence="3" id="KW-1185">Reference proteome</keyword>
<keyword evidence="1" id="KW-0812">Transmembrane</keyword>